<keyword evidence="4 6" id="KW-0067">ATP-binding</keyword>
<organism evidence="6 7">
    <name type="scientific">Clostridium beijerinckii</name>
    <name type="common">Clostridium MP</name>
    <dbReference type="NCBI Taxonomy" id="1520"/>
    <lineage>
        <taxon>Bacteria</taxon>
        <taxon>Bacillati</taxon>
        <taxon>Bacillota</taxon>
        <taxon>Clostridia</taxon>
        <taxon>Eubacteriales</taxon>
        <taxon>Clostridiaceae</taxon>
        <taxon>Clostridium</taxon>
    </lineage>
</organism>
<dbReference type="FunFam" id="3.40.50.300:FF:000020">
    <property type="entry name" value="Amino acid ABC transporter ATP-binding component"/>
    <property type="match status" value="1"/>
</dbReference>
<dbReference type="AlphaFoldDB" id="A0AB74VPV0"/>
<evidence type="ECO:0000259" key="5">
    <source>
        <dbReference type="PROSITE" id="PS50893"/>
    </source>
</evidence>
<dbReference type="PIRSF" id="PIRSF039085">
    <property type="entry name" value="ABC_ATPase_HisP"/>
    <property type="match status" value="1"/>
</dbReference>
<reference evidence="6" key="1">
    <citation type="submission" date="2021-04" db="EMBL/GenBank/DDBJ databases">
        <title>Complete genome sequence of the type strain Clostridium beijerinckii NRRL B-598.</title>
        <authorList>
            <person name="Sedlar K."/>
            <person name="Branska B."/>
            <person name="Bezdicek M."/>
            <person name="Nykrynova M."/>
            <person name="Lengerova M."/>
            <person name="Skutkova H."/>
            <person name="Patakova P."/>
        </authorList>
    </citation>
    <scope>NUCLEOTIDE SEQUENCE</scope>
    <source>
        <strain evidence="6">DSM 791</strain>
    </source>
</reference>
<proteinExistence type="inferred from homology"/>
<dbReference type="Pfam" id="PF00005">
    <property type="entry name" value="ABC_tran"/>
    <property type="match status" value="1"/>
</dbReference>
<protein>
    <submittedName>
        <fullName evidence="6">Amino acid ABC transporter ATP-binding protein</fullName>
    </submittedName>
</protein>
<keyword evidence="7" id="KW-1185">Reference proteome</keyword>
<dbReference type="InterPro" id="IPR050086">
    <property type="entry name" value="MetN_ABC_transporter-like"/>
</dbReference>
<dbReference type="PROSITE" id="PS00211">
    <property type="entry name" value="ABC_TRANSPORTER_1"/>
    <property type="match status" value="1"/>
</dbReference>
<dbReference type="GO" id="GO:0016887">
    <property type="term" value="F:ATP hydrolysis activity"/>
    <property type="evidence" value="ECO:0007669"/>
    <property type="project" value="InterPro"/>
</dbReference>
<evidence type="ECO:0000256" key="1">
    <source>
        <dbReference type="ARBA" id="ARBA00005417"/>
    </source>
</evidence>
<dbReference type="CDD" id="cd03262">
    <property type="entry name" value="ABC_HisP_GlnQ"/>
    <property type="match status" value="1"/>
</dbReference>
<dbReference type="InterPro" id="IPR003593">
    <property type="entry name" value="AAA+_ATPase"/>
</dbReference>
<dbReference type="Proteomes" id="UP000679373">
    <property type="component" value="Chromosome"/>
</dbReference>
<dbReference type="PANTHER" id="PTHR43166">
    <property type="entry name" value="AMINO ACID IMPORT ATP-BINDING PROTEIN"/>
    <property type="match status" value="1"/>
</dbReference>
<evidence type="ECO:0000313" key="7">
    <source>
        <dbReference type="Proteomes" id="UP000679373"/>
    </source>
</evidence>
<dbReference type="PROSITE" id="PS50893">
    <property type="entry name" value="ABC_TRANSPORTER_2"/>
    <property type="match status" value="1"/>
</dbReference>
<feature type="domain" description="ABC transporter" evidence="5">
    <location>
        <begin position="2"/>
        <end position="236"/>
    </location>
</feature>
<sequence length="241" mass="27395">MLEIQDVHKKYDEKEILKGINLSLHKGEVLVILGPSGCGKSTFLRCLNGLEKIQGGDIKFKEQSFTDKNADWQKIHERIGMVFQNYELFPHMTVIENILLGPLKVQKREKSEALAQAEQLLNKVGLLDRKDSYPRQLSGGQKQRIAIVRALCMNPEIILFDEVTASLDPEMVREVLDVILGLAKQGMTMVIVTHEMGFAQSVADRIIFMDEGKICEESGSKEFFTNPKTERAKHFLNIFQF</sequence>
<evidence type="ECO:0000313" key="6">
    <source>
        <dbReference type="EMBL" id="QUN37813.1"/>
    </source>
</evidence>
<dbReference type="GO" id="GO:0015424">
    <property type="term" value="F:ABC-type amino acid transporter activity"/>
    <property type="evidence" value="ECO:0007669"/>
    <property type="project" value="InterPro"/>
</dbReference>
<dbReference type="PANTHER" id="PTHR43166:SF4">
    <property type="entry name" value="PHOSPHONATES IMPORT ATP-BINDING PROTEIN PHNC"/>
    <property type="match status" value="1"/>
</dbReference>
<dbReference type="InterPro" id="IPR027417">
    <property type="entry name" value="P-loop_NTPase"/>
</dbReference>
<evidence type="ECO:0000256" key="4">
    <source>
        <dbReference type="ARBA" id="ARBA00022840"/>
    </source>
</evidence>
<keyword evidence="3" id="KW-0547">Nucleotide-binding</keyword>
<gene>
    <name evidence="6" type="ORF">KEC93_12905</name>
</gene>
<dbReference type="SUPFAM" id="SSF52540">
    <property type="entry name" value="P-loop containing nucleoside triphosphate hydrolases"/>
    <property type="match status" value="1"/>
</dbReference>
<dbReference type="InterPro" id="IPR003439">
    <property type="entry name" value="ABC_transporter-like_ATP-bd"/>
</dbReference>
<evidence type="ECO:0000256" key="2">
    <source>
        <dbReference type="ARBA" id="ARBA00022448"/>
    </source>
</evidence>
<keyword evidence="2" id="KW-0813">Transport</keyword>
<dbReference type="InterPro" id="IPR017871">
    <property type="entry name" value="ABC_transporter-like_CS"/>
</dbReference>
<evidence type="ECO:0000256" key="3">
    <source>
        <dbReference type="ARBA" id="ARBA00022741"/>
    </source>
</evidence>
<dbReference type="GO" id="GO:0005524">
    <property type="term" value="F:ATP binding"/>
    <property type="evidence" value="ECO:0007669"/>
    <property type="project" value="UniProtKB-KW"/>
</dbReference>
<name>A0AB74VPV0_CLOBE</name>
<dbReference type="InterPro" id="IPR030679">
    <property type="entry name" value="ABC_ATPase_HisP-typ"/>
</dbReference>
<comment type="similarity">
    <text evidence="1">Belongs to the ABC transporter superfamily.</text>
</comment>
<dbReference type="Gene3D" id="3.40.50.300">
    <property type="entry name" value="P-loop containing nucleotide triphosphate hydrolases"/>
    <property type="match status" value="1"/>
</dbReference>
<dbReference type="EMBL" id="CP073653">
    <property type="protein sequence ID" value="QUN37813.1"/>
    <property type="molecule type" value="Genomic_DNA"/>
</dbReference>
<accession>A0AB74VPV0</accession>
<dbReference type="SMART" id="SM00382">
    <property type="entry name" value="AAA"/>
    <property type="match status" value="1"/>
</dbReference>